<evidence type="ECO:0000256" key="2">
    <source>
        <dbReference type="ARBA" id="ARBA00023015"/>
    </source>
</evidence>
<evidence type="ECO:0000256" key="3">
    <source>
        <dbReference type="ARBA" id="ARBA00023125"/>
    </source>
</evidence>
<dbReference type="InterPro" id="IPR036388">
    <property type="entry name" value="WH-like_DNA-bd_sf"/>
</dbReference>
<keyword evidence="4" id="KW-0804">Transcription</keyword>
<name>A0A1I0CSQ9_9RHOB</name>
<keyword evidence="2" id="KW-0805">Transcription regulation</keyword>
<dbReference type="AlphaFoldDB" id="A0A1I0CSQ9"/>
<dbReference type="GO" id="GO:0003677">
    <property type="term" value="F:DNA binding"/>
    <property type="evidence" value="ECO:0007669"/>
    <property type="project" value="UniProtKB-KW"/>
</dbReference>
<feature type="domain" description="Sugar-binding" evidence="5">
    <location>
        <begin position="64"/>
        <end position="318"/>
    </location>
</feature>
<evidence type="ECO:0000313" key="6">
    <source>
        <dbReference type="EMBL" id="SET22564.1"/>
    </source>
</evidence>
<gene>
    <name evidence="6" type="ORF">SAMN04489858_103431</name>
</gene>
<dbReference type="GO" id="GO:0030246">
    <property type="term" value="F:carbohydrate binding"/>
    <property type="evidence" value="ECO:0007669"/>
    <property type="project" value="InterPro"/>
</dbReference>
<dbReference type="Gene3D" id="3.40.50.1360">
    <property type="match status" value="1"/>
</dbReference>
<dbReference type="PANTHER" id="PTHR34294:SF1">
    <property type="entry name" value="TRANSCRIPTIONAL REGULATOR LSRR"/>
    <property type="match status" value="1"/>
</dbReference>
<dbReference type="EMBL" id="FOHO01000003">
    <property type="protein sequence ID" value="SET22564.1"/>
    <property type="molecule type" value="Genomic_DNA"/>
</dbReference>
<dbReference type="SUPFAM" id="SSF100950">
    <property type="entry name" value="NagB/RpiA/CoA transferase-like"/>
    <property type="match status" value="1"/>
</dbReference>
<dbReference type="STRING" id="364199.SAMN04489858_103431"/>
<protein>
    <submittedName>
        <fullName evidence="6">DNA-binding transcriptional regulator LsrR, DeoR family</fullName>
    </submittedName>
</protein>
<dbReference type="InterPro" id="IPR037171">
    <property type="entry name" value="NagB/RpiA_transferase-like"/>
</dbReference>
<keyword evidence="7" id="KW-1185">Reference proteome</keyword>
<dbReference type="Proteomes" id="UP000199180">
    <property type="component" value="Unassembled WGS sequence"/>
</dbReference>
<dbReference type="Gene3D" id="1.10.10.10">
    <property type="entry name" value="Winged helix-like DNA-binding domain superfamily/Winged helix DNA-binding domain"/>
    <property type="match status" value="1"/>
</dbReference>
<evidence type="ECO:0000313" key="7">
    <source>
        <dbReference type="Proteomes" id="UP000199180"/>
    </source>
</evidence>
<comment type="similarity">
    <text evidence="1">Belongs to the SorC transcriptional regulatory family.</text>
</comment>
<keyword evidence="3 6" id="KW-0238">DNA-binding</keyword>
<accession>A0A1I0CSQ9</accession>
<evidence type="ECO:0000259" key="5">
    <source>
        <dbReference type="Pfam" id="PF04198"/>
    </source>
</evidence>
<proteinExistence type="inferred from homology"/>
<dbReference type="OrthoDB" id="7065657at2"/>
<evidence type="ECO:0000256" key="4">
    <source>
        <dbReference type="ARBA" id="ARBA00023163"/>
    </source>
</evidence>
<dbReference type="InterPro" id="IPR007324">
    <property type="entry name" value="Sugar-bd_dom_put"/>
</dbReference>
<organism evidence="6 7">
    <name type="scientific">Paracoccus homiensis</name>
    <dbReference type="NCBI Taxonomy" id="364199"/>
    <lineage>
        <taxon>Bacteria</taxon>
        <taxon>Pseudomonadati</taxon>
        <taxon>Pseudomonadota</taxon>
        <taxon>Alphaproteobacteria</taxon>
        <taxon>Rhodobacterales</taxon>
        <taxon>Paracoccaceae</taxon>
        <taxon>Paracoccus</taxon>
    </lineage>
</organism>
<dbReference type="RefSeq" id="WP_090733480.1">
    <property type="nucleotide sequence ID" value="NZ_FOHO01000003.1"/>
</dbReference>
<reference evidence="6 7" key="1">
    <citation type="submission" date="2016-10" db="EMBL/GenBank/DDBJ databases">
        <authorList>
            <person name="de Groot N.N."/>
        </authorList>
    </citation>
    <scope>NUCLEOTIDE SEQUENCE [LARGE SCALE GENOMIC DNA]</scope>
    <source>
        <strain evidence="6 7">DSM 17862</strain>
    </source>
</reference>
<evidence type="ECO:0000256" key="1">
    <source>
        <dbReference type="ARBA" id="ARBA00010466"/>
    </source>
</evidence>
<dbReference type="PANTHER" id="PTHR34294">
    <property type="entry name" value="TRANSCRIPTIONAL REGULATOR-RELATED"/>
    <property type="match status" value="1"/>
</dbReference>
<sequence length="319" mass="34281">MTTGRFTPEATRLDDAARAGWLYYVAGNTQDEIARKLGVSRQSAQRLVAMAVSEKLVKVRLDHPIARCMDLALSVQQKYGLTQCEVVPSDPEAPDLLTGIAIAAASELERVLKSDERKIISLGTGRSLKATVEQLPRMSCPQHIVVSRLGNMMSDGSASPFNATIQLAERIGAPHYPYPLPVLAHDSDELTTMKSQEAVRNTIALCERADLSLVGIGQMDMTAPLHVDGFVDNAEMQELADAGAVGEITSWVYDAQGRIIDCAFNRRVASAPLPRAEDRPVVAIASGEAKLPAIRAALLGGLVNGLITSEATAERLLAR</sequence>
<dbReference type="Pfam" id="PF04198">
    <property type="entry name" value="Sugar-bind"/>
    <property type="match status" value="1"/>
</dbReference>
<dbReference type="InterPro" id="IPR051054">
    <property type="entry name" value="SorC_transcr_regulators"/>
</dbReference>